<feature type="transmembrane region" description="Helical" evidence="8">
    <location>
        <begin position="270"/>
        <end position="289"/>
    </location>
</feature>
<feature type="transmembrane region" description="Helical" evidence="8">
    <location>
        <begin position="390"/>
        <end position="411"/>
    </location>
</feature>
<dbReference type="RefSeq" id="WP_093247918.1">
    <property type="nucleotide sequence ID" value="NZ_FNQM01000001.1"/>
</dbReference>
<keyword evidence="3 8" id="KW-0813">Transport</keyword>
<dbReference type="OrthoDB" id="9800416at2"/>
<organism evidence="10 11">
    <name type="scientific">Rubrimonas cliftonensis</name>
    <dbReference type="NCBI Taxonomy" id="89524"/>
    <lineage>
        <taxon>Bacteria</taxon>
        <taxon>Pseudomonadati</taxon>
        <taxon>Pseudomonadota</taxon>
        <taxon>Alphaproteobacteria</taxon>
        <taxon>Rhodobacterales</taxon>
        <taxon>Paracoccaceae</taxon>
        <taxon>Rubrimonas</taxon>
    </lineage>
</organism>
<dbReference type="InterPro" id="IPR005829">
    <property type="entry name" value="Sugar_transporter_CS"/>
</dbReference>
<evidence type="ECO:0000256" key="6">
    <source>
        <dbReference type="ARBA" id="ARBA00022989"/>
    </source>
</evidence>
<dbReference type="PANTHER" id="PTHR23502:SF132">
    <property type="entry name" value="POLYAMINE TRANSPORTER 2-RELATED"/>
    <property type="match status" value="1"/>
</dbReference>
<comment type="similarity">
    <text evidence="2 8">Belongs to the major facilitator superfamily. Bcr/CmlA family.</text>
</comment>
<feature type="transmembrane region" description="Helical" evidence="8">
    <location>
        <begin position="157"/>
        <end position="181"/>
    </location>
</feature>
<dbReference type="SUPFAM" id="SSF103473">
    <property type="entry name" value="MFS general substrate transporter"/>
    <property type="match status" value="1"/>
</dbReference>
<feature type="transmembrane region" description="Helical" evidence="8">
    <location>
        <begin position="31"/>
        <end position="51"/>
    </location>
</feature>
<dbReference type="EMBL" id="FNQM01000001">
    <property type="protein sequence ID" value="SDZ80714.1"/>
    <property type="molecule type" value="Genomic_DNA"/>
</dbReference>
<evidence type="ECO:0000259" key="9">
    <source>
        <dbReference type="PROSITE" id="PS50850"/>
    </source>
</evidence>
<evidence type="ECO:0000256" key="1">
    <source>
        <dbReference type="ARBA" id="ARBA00004651"/>
    </source>
</evidence>
<dbReference type="STRING" id="89524.SAMN05444370_101451"/>
<evidence type="ECO:0000256" key="2">
    <source>
        <dbReference type="ARBA" id="ARBA00006236"/>
    </source>
</evidence>
<gene>
    <name evidence="10" type="ORF">SAMN05444370_101451</name>
</gene>
<evidence type="ECO:0000256" key="8">
    <source>
        <dbReference type="RuleBase" id="RU365088"/>
    </source>
</evidence>
<dbReference type="InterPro" id="IPR020846">
    <property type="entry name" value="MFS_dom"/>
</dbReference>
<dbReference type="Gene3D" id="1.20.1720.10">
    <property type="entry name" value="Multidrug resistance protein D"/>
    <property type="match status" value="1"/>
</dbReference>
<keyword evidence="8" id="KW-0997">Cell inner membrane</keyword>
<dbReference type="PROSITE" id="PS00216">
    <property type="entry name" value="SUGAR_TRANSPORT_1"/>
    <property type="match status" value="1"/>
</dbReference>
<dbReference type="CDD" id="cd17320">
    <property type="entry name" value="MFS_MdfA_MDR_like"/>
    <property type="match status" value="1"/>
</dbReference>
<keyword evidence="7 8" id="KW-0472">Membrane</keyword>
<keyword evidence="6 8" id="KW-1133">Transmembrane helix</keyword>
<accession>A0A1H3W2S7</accession>
<name>A0A1H3W2S7_9RHOB</name>
<keyword evidence="5 8" id="KW-0812">Transmembrane</keyword>
<evidence type="ECO:0000256" key="5">
    <source>
        <dbReference type="ARBA" id="ARBA00022692"/>
    </source>
</evidence>
<dbReference type="InterPro" id="IPR004812">
    <property type="entry name" value="Efflux_drug-R_Bcr/CmlA"/>
</dbReference>
<dbReference type="GO" id="GO:0005886">
    <property type="term" value="C:plasma membrane"/>
    <property type="evidence" value="ECO:0007669"/>
    <property type="project" value="UniProtKB-SubCell"/>
</dbReference>
<sequence length="432" mass="44002">MALHTSPVDRTAATGAVAPGLASHAPLGPGAFVALCAALMAMNALAIDIMLPGLPHIAHELGVDAPNERQAVITAYLLGFGFGQFLAGPLSDRFGRRTVLLVGLVMYAAGAGLCALAPDFDLLLAARAAQGLGAAAPRVIVTAVIRDCYAGRAMARVTSLAMMTFMAAPVIAPTLGQVILLLGPWRIIFAVLALYAALVLLYAGLRLPETLPPERRRTLRPSALARGVGSVLRSRQTVGYALASGVFFGALFGFIGSAQQIMAELYGLGPWFPIAFAGVALAMAASAFLNSRLVERFGMRLLSHGAVLAFAALSAVLAGLALTGQPPVWAFMGLICGAMMLVGMVFSNFNALAMEPQGAVAGLASSMIGGVTTLIGASVGYGIGQAYDGTVLPLALGYLFCGAGAAAVILLTEGGMFGRGGGVATSGRAPAE</sequence>
<dbReference type="Pfam" id="PF07690">
    <property type="entry name" value="MFS_1"/>
    <property type="match status" value="1"/>
</dbReference>
<evidence type="ECO:0000256" key="7">
    <source>
        <dbReference type="ARBA" id="ARBA00023136"/>
    </source>
</evidence>
<evidence type="ECO:0000313" key="10">
    <source>
        <dbReference type="EMBL" id="SDZ80714.1"/>
    </source>
</evidence>
<dbReference type="PANTHER" id="PTHR23502">
    <property type="entry name" value="MAJOR FACILITATOR SUPERFAMILY"/>
    <property type="match status" value="1"/>
</dbReference>
<proteinExistence type="inferred from homology"/>
<dbReference type="GO" id="GO:0042910">
    <property type="term" value="F:xenobiotic transmembrane transporter activity"/>
    <property type="evidence" value="ECO:0007669"/>
    <property type="project" value="InterPro"/>
</dbReference>
<feature type="transmembrane region" description="Helical" evidence="8">
    <location>
        <begin position="71"/>
        <end position="87"/>
    </location>
</feature>
<reference evidence="10 11" key="1">
    <citation type="submission" date="2016-10" db="EMBL/GenBank/DDBJ databases">
        <authorList>
            <person name="de Groot N.N."/>
        </authorList>
    </citation>
    <scope>NUCLEOTIDE SEQUENCE [LARGE SCALE GENOMIC DNA]</scope>
    <source>
        <strain evidence="10 11">DSM 15345</strain>
    </source>
</reference>
<feature type="transmembrane region" description="Helical" evidence="8">
    <location>
        <begin position="301"/>
        <end position="322"/>
    </location>
</feature>
<evidence type="ECO:0000256" key="4">
    <source>
        <dbReference type="ARBA" id="ARBA00022475"/>
    </source>
</evidence>
<comment type="subcellular location">
    <subcellularLocation>
        <location evidence="8">Cell inner membrane</location>
        <topology evidence="8">Multi-pass membrane protein</topology>
    </subcellularLocation>
    <subcellularLocation>
        <location evidence="1">Cell membrane</location>
        <topology evidence="1">Multi-pass membrane protein</topology>
    </subcellularLocation>
</comment>
<feature type="transmembrane region" description="Helical" evidence="8">
    <location>
        <begin position="187"/>
        <end position="207"/>
    </location>
</feature>
<dbReference type="AlphaFoldDB" id="A0A1H3W2S7"/>
<dbReference type="InterPro" id="IPR011701">
    <property type="entry name" value="MFS"/>
</dbReference>
<evidence type="ECO:0000256" key="3">
    <source>
        <dbReference type="ARBA" id="ARBA00022448"/>
    </source>
</evidence>
<evidence type="ECO:0000313" key="11">
    <source>
        <dbReference type="Proteomes" id="UP000198703"/>
    </source>
</evidence>
<dbReference type="Proteomes" id="UP000198703">
    <property type="component" value="Unassembled WGS sequence"/>
</dbReference>
<dbReference type="GO" id="GO:1990961">
    <property type="term" value="P:xenobiotic detoxification by transmembrane export across the plasma membrane"/>
    <property type="evidence" value="ECO:0007669"/>
    <property type="project" value="InterPro"/>
</dbReference>
<feature type="transmembrane region" description="Helical" evidence="8">
    <location>
        <begin position="359"/>
        <end position="384"/>
    </location>
</feature>
<dbReference type="PROSITE" id="PS50850">
    <property type="entry name" value="MFS"/>
    <property type="match status" value="1"/>
</dbReference>
<feature type="transmembrane region" description="Helical" evidence="8">
    <location>
        <begin position="328"/>
        <end position="347"/>
    </location>
</feature>
<dbReference type="NCBIfam" id="TIGR00710">
    <property type="entry name" value="efflux_Bcr_CflA"/>
    <property type="match status" value="1"/>
</dbReference>
<protein>
    <recommendedName>
        <fullName evidence="8">Bcr/CflA family efflux transporter</fullName>
    </recommendedName>
</protein>
<keyword evidence="11" id="KW-1185">Reference proteome</keyword>
<feature type="transmembrane region" description="Helical" evidence="8">
    <location>
        <begin position="99"/>
        <end position="118"/>
    </location>
</feature>
<feature type="transmembrane region" description="Helical" evidence="8">
    <location>
        <begin position="124"/>
        <end position="145"/>
    </location>
</feature>
<dbReference type="InterPro" id="IPR036259">
    <property type="entry name" value="MFS_trans_sf"/>
</dbReference>
<feature type="transmembrane region" description="Helical" evidence="8">
    <location>
        <begin position="238"/>
        <end position="258"/>
    </location>
</feature>
<feature type="domain" description="Major facilitator superfamily (MFS) profile" evidence="9">
    <location>
        <begin position="32"/>
        <end position="416"/>
    </location>
</feature>
<keyword evidence="4" id="KW-1003">Cell membrane</keyword>